<feature type="transmembrane region" description="Helical" evidence="1">
    <location>
        <begin position="419"/>
        <end position="439"/>
    </location>
</feature>
<proteinExistence type="predicted"/>
<dbReference type="PANTHER" id="PTHR11183">
    <property type="entry name" value="GLYCOGENIN SUBFAMILY MEMBER"/>
    <property type="match status" value="1"/>
</dbReference>
<organism evidence="3 4">
    <name type="scientific">Peronospora matthiolae</name>
    <dbReference type="NCBI Taxonomy" id="2874970"/>
    <lineage>
        <taxon>Eukaryota</taxon>
        <taxon>Sar</taxon>
        <taxon>Stramenopiles</taxon>
        <taxon>Oomycota</taxon>
        <taxon>Peronosporomycetes</taxon>
        <taxon>Peronosporales</taxon>
        <taxon>Peronosporaceae</taxon>
        <taxon>Peronospora</taxon>
    </lineage>
</organism>
<feature type="chain" id="PRO_5043852900" evidence="2">
    <location>
        <begin position="28"/>
        <end position="526"/>
    </location>
</feature>
<dbReference type="Gene3D" id="3.90.550.10">
    <property type="entry name" value="Spore Coat Polysaccharide Biosynthesis Protein SpsA, Chain A"/>
    <property type="match status" value="1"/>
</dbReference>
<keyword evidence="1" id="KW-1133">Transmembrane helix</keyword>
<evidence type="ECO:0000256" key="1">
    <source>
        <dbReference type="SAM" id="Phobius"/>
    </source>
</evidence>
<feature type="transmembrane region" description="Helical" evidence="1">
    <location>
        <begin position="347"/>
        <end position="368"/>
    </location>
</feature>
<reference evidence="3" key="1">
    <citation type="submission" date="2024-01" db="EMBL/GenBank/DDBJ databases">
        <authorList>
            <person name="Webb A."/>
        </authorList>
    </citation>
    <scope>NUCLEOTIDE SEQUENCE</scope>
    <source>
        <strain evidence="3">Pm1</strain>
    </source>
</reference>
<dbReference type="EMBL" id="CAKLBY020000035">
    <property type="protein sequence ID" value="CAK7910233.1"/>
    <property type="molecule type" value="Genomic_DNA"/>
</dbReference>
<keyword evidence="1" id="KW-0812">Transmembrane</keyword>
<comment type="caution">
    <text evidence="3">The sequence shown here is derived from an EMBL/GenBank/DDBJ whole genome shotgun (WGS) entry which is preliminary data.</text>
</comment>
<name>A0AAV1TCP0_9STRA</name>
<evidence type="ECO:0000313" key="3">
    <source>
        <dbReference type="EMBL" id="CAK7910233.1"/>
    </source>
</evidence>
<feature type="signal peptide" evidence="2">
    <location>
        <begin position="1"/>
        <end position="27"/>
    </location>
</feature>
<feature type="transmembrane region" description="Helical" evidence="1">
    <location>
        <begin position="460"/>
        <end position="480"/>
    </location>
</feature>
<gene>
    <name evidence="3" type="ORF">PM001_LOCUS4095</name>
</gene>
<keyword evidence="1" id="KW-0472">Membrane</keyword>
<evidence type="ECO:0000256" key="2">
    <source>
        <dbReference type="SAM" id="SignalP"/>
    </source>
</evidence>
<accession>A0AAV1TCP0</accession>
<dbReference type="InterPro" id="IPR050587">
    <property type="entry name" value="GNT1/Glycosyltrans_8"/>
</dbReference>
<evidence type="ECO:0000313" key="4">
    <source>
        <dbReference type="Proteomes" id="UP001162060"/>
    </source>
</evidence>
<sequence length="526" mass="60478">MTWHTRASVLALLLLVLLLLRAGAVSTKEKQADAVQQDPAVSRYAYVTVHYEGTSRDAEYVLGVQVMMHSIKLTGSPYDLVVLASDSVSETSKALFRSMGCRVLDVVDIHNPFVGGTLRNHNFIYTLNKLHVWNMLEYERVVYLDADNVLIRNADELFLCGDFCAVFMNPCHFHTGLLVVTPSATEYQRLLEGLDHLESFDGADQGFLSSMYSEMLRKAELFTPGKTPFSGAELDGRKKVRVKSKGMRLPVGYNINHKYFYEQYHWKLFYLRQFASMTSPISPIKVVVESARGIPALTVGYPMASVLKPWYWWAGFFLDLHGVWHDIRATLPRSQERYGGEEAIKTLLGFFSSLALLTAALYALKITLPMRQIQKRCVALTMRNNKQVRYAYMAFRMALVMLAFRIAPARIHPLAPVYYGYSLMIFMNVFLHIYFASVISNFWDPHQQVSIPPVLYVTRFWLYVAITAAFELMVVWLSTWNVFLNVFWRLLSIFFSILSCAYWQIKYYRLVLDAEFGGRKERLRSL</sequence>
<feature type="transmembrane region" description="Helical" evidence="1">
    <location>
        <begin position="389"/>
        <end position="407"/>
    </location>
</feature>
<dbReference type="SUPFAM" id="SSF53448">
    <property type="entry name" value="Nucleotide-diphospho-sugar transferases"/>
    <property type="match status" value="1"/>
</dbReference>
<dbReference type="AlphaFoldDB" id="A0AAV1TCP0"/>
<feature type="transmembrane region" description="Helical" evidence="1">
    <location>
        <begin position="486"/>
        <end position="505"/>
    </location>
</feature>
<dbReference type="Proteomes" id="UP001162060">
    <property type="component" value="Unassembled WGS sequence"/>
</dbReference>
<protein>
    <submittedName>
        <fullName evidence="3">Uncharacterized protein</fullName>
    </submittedName>
</protein>
<keyword evidence="2" id="KW-0732">Signal</keyword>
<dbReference type="InterPro" id="IPR029044">
    <property type="entry name" value="Nucleotide-diphossugar_trans"/>
</dbReference>